<dbReference type="PANTHER" id="PTHR13504">
    <property type="entry name" value="FIDO DOMAIN-CONTAINING PROTEIN DDB_G0283145"/>
    <property type="match status" value="1"/>
</dbReference>
<dbReference type="InterPro" id="IPR036597">
    <property type="entry name" value="Fido-like_dom_sf"/>
</dbReference>
<dbReference type="InterPro" id="IPR049514">
    <property type="entry name" value="Fic-like_C"/>
</dbReference>
<accession>A0ABW2FEA0</accession>
<proteinExistence type="predicted"/>
<dbReference type="RefSeq" id="WP_378044797.1">
    <property type="nucleotide sequence ID" value="NZ_JBHMDN010000006.1"/>
</dbReference>
<gene>
    <name evidence="2" type="ORF">ACFQMJ_23375</name>
</gene>
<protein>
    <submittedName>
        <fullName evidence="2">Fic family protein</fullName>
    </submittedName>
</protein>
<dbReference type="InterPro" id="IPR040198">
    <property type="entry name" value="Fido_containing"/>
</dbReference>
<dbReference type="PROSITE" id="PS51459">
    <property type="entry name" value="FIDO"/>
    <property type="match status" value="1"/>
</dbReference>
<dbReference type="Pfam" id="PF02661">
    <property type="entry name" value="Fic"/>
    <property type="match status" value="1"/>
</dbReference>
<reference evidence="3" key="1">
    <citation type="journal article" date="2019" name="Int. J. Syst. Evol. Microbiol.">
        <title>The Global Catalogue of Microorganisms (GCM) 10K type strain sequencing project: providing services to taxonomists for standard genome sequencing and annotation.</title>
        <authorList>
            <consortium name="The Broad Institute Genomics Platform"/>
            <consortium name="The Broad Institute Genome Sequencing Center for Infectious Disease"/>
            <person name="Wu L."/>
            <person name="Ma J."/>
        </authorList>
    </citation>
    <scope>NUCLEOTIDE SEQUENCE [LARGE SCALE GENOMIC DNA]</scope>
    <source>
        <strain evidence="3">KCTC 12907</strain>
    </source>
</reference>
<evidence type="ECO:0000259" key="1">
    <source>
        <dbReference type="PROSITE" id="PS51459"/>
    </source>
</evidence>
<dbReference type="Gene3D" id="1.10.3290.10">
    <property type="entry name" value="Fido-like domain"/>
    <property type="match status" value="1"/>
</dbReference>
<dbReference type="InterPro" id="IPR003812">
    <property type="entry name" value="Fido"/>
</dbReference>
<comment type="caution">
    <text evidence="2">The sequence shown here is derived from an EMBL/GenBank/DDBJ whole genome shotgun (WGS) entry which is preliminary data.</text>
</comment>
<dbReference type="EMBL" id="JBHTAI010000016">
    <property type="protein sequence ID" value="MFC7151491.1"/>
    <property type="molecule type" value="Genomic_DNA"/>
</dbReference>
<dbReference type="Proteomes" id="UP001596378">
    <property type="component" value="Unassembled WGS sequence"/>
</dbReference>
<organism evidence="2 3">
    <name type="scientific">Cohnella cellulosilytica</name>
    <dbReference type="NCBI Taxonomy" id="986710"/>
    <lineage>
        <taxon>Bacteria</taxon>
        <taxon>Bacillati</taxon>
        <taxon>Bacillota</taxon>
        <taxon>Bacilli</taxon>
        <taxon>Bacillales</taxon>
        <taxon>Paenibacillaceae</taxon>
        <taxon>Cohnella</taxon>
    </lineage>
</organism>
<dbReference type="SUPFAM" id="SSF140931">
    <property type="entry name" value="Fic-like"/>
    <property type="match status" value="1"/>
</dbReference>
<dbReference type="PANTHER" id="PTHR13504:SF38">
    <property type="entry name" value="FIDO DOMAIN-CONTAINING PROTEIN"/>
    <property type="match status" value="1"/>
</dbReference>
<sequence>MFEKPPYVITDKMVNLIANISSLLPMISPNMSMRLRKDRNIRSVHSSLAIENNTLSLEQVTDVVNGRRVVGSPSEILEVKNAFAAYSQIEKFEPFAIADFLKAHKLIMSDLVENAGKFRSQGVGIFDGDNLVHAAPKAEFVHGHIKNLFDWAKSAEVHPLLKSSVVHYEIEFIHPFMDGNGRIGRLWQTVILAKWDSLFLSLPTETVIFERQREYYAALRASDRAGDSTAFIEFILTAIADVLALQEKHQVEHEDRHQVGQLNEMMLKVLKSLESTSLSRKEIFAAIGMNGDHRAFKRNVQPLLTGGYIDMTVPDKPNSKLQKYRLTNKGEAVLRK</sequence>
<dbReference type="Pfam" id="PF21247">
    <property type="entry name" value="Fic-like_C"/>
    <property type="match status" value="1"/>
</dbReference>
<feature type="domain" description="Fido" evidence="1">
    <location>
        <begin position="95"/>
        <end position="237"/>
    </location>
</feature>
<keyword evidence="3" id="KW-1185">Reference proteome</keyword>
<name>A0ABW2FEA0_9BACL</name>
<evidence type="ECO:0000313" key="3">
    <source>
        <dbReference type="Proteomes" id="UP001596378"/>
    </source>
</evidence>
<evidence type="ECO:0000313" key="2">
    <source>
        <dbReference type="EMBL" id="MFC7151491.1"/>
    </source>
</evidence>